<organism evidence="2 3">
    <name type="scientific">Gymnopilus dilepis</name>
    <dbReference type="NCBI Taxonomy" id="231916"/>
    <lineage>
        <taxon>Eukaryota</taxon>
        <taxon>Fungi</taxon>
        <taxon>Dikarya</taxon>
        <taxon>Basidiomycota</taxon>
        <taxon>Agaricomycotina</taxon>
        <taxon>Agaricomycetes</taxon>
        <taxon>Agaricomycetidae</taxon>
        <taxon>Agaricales</taxon>
        <taxon>Agaricineae</taxon>
        <taxon>Hymenogastraceae</taxon>
        <taxon>Gymnopilus</taxon>
    </lineage>
</organism>
<evidence type="ECO:0000313" key="3">
    <source>
        <dbReference type="Proteomes" id="UP000284706"/>
    </source>
</evidence>
<evidence type="ECO:0000256" key="1">
    <source>
        <dbReference type="SAM" id="MobiDB-lite"/>
    </source>
</evidence>
<dbReference type="EMBL" id="NHYE01000482">
    <property type="protein sequence ID" value="PPR05442.1"/>
    <property type="molecule type" value="Genomic_DNA"/>
</dbReference>
<keyword evidence="3" id="KW-1185">Reference proteome</keyword>
<sequence length="95" mass="10390">MSKSLAQESGSLRRECVRMGSVGLRLQLIDDSIRESKYRKGSTDEIGGDKKSVTAEGRPYEQTGKSVDWKSFAMMSKTLGCRTEIGLSGRALEGV</sequence>
<dbReference type="InParanoid" id="A0A409YR20"/>
<reference evidence="2 3" key="1">
    <citation type="journal article" date="2018" name="Evol. Lett.">
        <title>Horizontal gene cluster transfer increased hallucinogenic mushroom diversity.</title>
        <authorList>
            <person name="Reynolds H.T."/>
            <person name="Vijayakumar V."/>
            <person name="Gluck-Thaler E."/>
            <person name="Korotkin H.B."/>
            <person name="Matheny P.B."/>
            <person name="Slot J.C."/>
        </authorList>
    </citation>
    <scope>NUCLEOTIDE SEQUENCE [LARGE SCALE GENOMIC DNA]</scope>
    <source>
        <strain evidence="2 3">SRW20</strain>
    </source>
</reference>
<comment type="caution">
    <text evidence="2">The sequence shown here is derived from an EMBL/GenBank/DDBJ whole genome shotgun (WGS) entry which is preliminary data.</text>
</comment>
<feature type="region of interest" description="Disordered" evidence="1">
    <location>
        <begin position="39"/>
        <end position="60"/>
    </location>
</feature>
<dbReference type="Proteomes" id="UP000284706">
    <property type="component" value="Unassembled WGS sequence"/>
</dbReference>
<proteinExistence type="predicted"/>
<gene>
    <name evidence="2" type="ORF">CVT26_011320</name>
</gene>
<protein>
    <submittedName>
        <fullName evidence="2">Uncharacterized protein</fullName>
    </submittedName>
</protein>
<evidence type="ECO:0000313" key="2">
    <source>
        <dbReference type="EMBL" id="PPR05442.1"/>
    </source>
</evidence>
<name>A0A409YR20_9AGAR</name>
<accession>A0A409YR20</accession>
<feature type="compositionally biased region" description="Basic and acidic residues" evidence="1">
    <location>
        <begin position="39"/>
        <end position="53"/>
    </location>
</feature>
<dbReference type="AlphaFoldDB" id="A0A409YR20"/>